<dbReference type="InterPro" id="IPR042095">
    <property type="entry name" value="SUMF_sf"/>
</dbReference>
<dbReference type="STRING" id="889378.Spiaf_1759"/>
<feature type="region of interest" description="Disordered" evidence="1">
    <location>
        <begin position="370"/>
        <end position="397"/>
    </location>
</feature>
<evidence type="ECO:0000256" key="1">
    <source>
        <dbReference type="SAM" id="MobiDB-lite"/>
    </source>
</evidence>
<dbReference type="InterPro" id="IPR005532">
    <property type="entry name" value="SUMF_dom"/>
</dbReference>
<reference evidence="4" key="1">
    <citation type="journal article" date="2013" name="Stand. Genomic Sci.">
        <title>Complete genome sequence of the halophilic bacterium Spirochaeta africana type strain (Z-7692(T)) from the alkaline Lake Magadi in the East African Rift.</title>
        <authorList>
            <person name="Liolos K."/>
            <person name="Abt B."/>
            <person name="Scheuner C."/>
            <person name="Teshima H."/>
            <person name="Held B."/>
            <person name="Lapidus A."/>
            <person name="Nolan M."/>
            <person name="Lucas S."/>
            <person name="Deshpande S."/>
            <person name="Cheng J.F."/>
            <person name="Tapia R."/>
            <person name="Goodwin L.A."/>
            <person name="Pitluck S."/>
            <person name="Pagani I."/>
            <person name="Ivanova N."/>
            <person name="Mavromatis K."/>
            <person name="Mikhailova N."/>
            <person name="Huntemann M."/>
            <person name="Pati A."/>
            <person name="Chen A."/>
            <person name="Palaniappan K."/>
            <person name="Land M."/>
            <person name="Rohde M."/>
            <person name="Tindall B.J."/>
            <person name="Detter J.C."/>
            <person name="Goker M."/>
            <person name="Bristow J."/>
            <person name="Eisen J.A."/>
            <person name="Markowitz V."/>
            <person name="Hugenholtz P."/>
            <person name="Woyke T."/>
            <person name="Klenk H.P."/>
            <person name="Kyrpides N.C."/>
        </authorList>
    </citation>
    <scope>NUCLEOTIDE SEQUENCE</scope>
    <source>
        <strain evidence="4">ATCC 700263 / DSM 8902 / Z-7692</strain>
    </source>
</reference>
<dbReference type="eggNOG" id="COG1262">
    <property type="taxonomic scope" value="Bacteria"/>
</dbReference>
<dbReference type="InterPro" id="IPR016187">
    <property type="entry name" value="CTDL_fold"/>
</dbReference>
<dbReference type="EMBL" id="CP003282">
    <property type="protein sequence ID" value="AFG37816.1"/>
    <property type="molecule type" value="Genomic_DNA"/>
</dbReference>
<proteinExistence type="predicted"/>
<feature type="compositionally biased region" description="Low complexity" evidence="1">
    <location>
        <begin position="910"/>
        <end position="924"/>
    </location>
</feature>
<dbReference type="InterPro" id="IPR008964">
    <property type="entry name" value="Invasin/intimin_cell_adhesion"/>
</dbReference>
<name>H9UJX3_SPIAZ</name>
<dbReference type="OrthoDB" id="9812707at2"/>
<dbReference type="Gene3D" id="2.60.40.1080">
    <property type="match status" value="3"/>
</dbReference>
<dbReference type="InterPro" id="IPR051043">
    <property type="entry name" value="Sulfatase_Mod_Factor_Kinase"/>
</dbReference>
<evidence type="ECO:0000313" key="4">
    <source>
        <dbReference type="Proteomes" id="UP000007383"/>
    </source>
</evidence>
<dbReference type="Gene3D" id="3.90.1580.10">
    <property type="entry name" value="paralog of FGE (formylglycine-generating enzyme)"/>
    <property type="match status" value="3"/>
</dbReference>
<dbReference type="PANTHER" id="PTHR23150:SF19">
    <property type="entry name" value="FORMYLGLYCINE-GENERATING ENZYME"/>
    <property type="match status" value="1"/>
</dbReference>
<dbReference type="Pfam" id="PF02368">
    <property type="entry name" value="Big_2"/>
    <property type="match status" value="3"/>
</dbReference>
<feature type="domain" description="BIG2" evidence="2">
    <location>
        <begin position="408"/>
        <end position="488"/>
    </location>
</feature>
<dbReference type="PANTHER" id="PTHR23150">
    <property type="entry name" value="SULFATASE MODIFYING FACTOR 1, 2"/>
    <property type="match status" value="1"/>
</dbReference>
<feature type="region of interest" description="Disordered" evidence="1">
    <location>
        <begin position="875"/>
        <end position="950"/>
    </location>
</feature>
<dbReference type="Proteomes" id="UP000007383">
    <property type="component" value="Chromosome"/>
</dbReference>
<evidence type="ECO:0000259" key="2">
    <source>
        <dbReference type="SMART" id="SM00635"/>
    </source>
</evidence>
<dbReference type="SUPFAM" id="SSF56436">
    <property type="entry name" value="C-type lectin-like"/>
    <property type="match status" value="3"/>
</dbReference>
<dbReference type="SUPFAM" id="SSF49373">
    <property type="entry name" value="Invasin/intimin cell-adhesion fragments"/>
    <property type="match status" value="3"/>
</dbReference>
<dbReference type="SMART" id="SM00635">
    <property type="entry name" value="BID_2"/>
    <property type="match status" value="3"/>
</dbReference>
<dbReference type="PROSITE" id="PS51257">
    <property type="entry name" value="PROKAR_LIPOPROTEIN"/>
    <property type="match status" value="1"/>
</dbReference>
<dbReference type="InterPro" id="IPR003343">
    <property type="entry name" value="Big_2"/>
</dbReference>
<organism evidence="3 4">
    <name type="scientific">Spirochaeta africana (strain ATCC 700263 / DSM 8902 / Z-7692)</name>
    <dbReference type="NCBI Taxonomy" id="889378"/>
    <lineage>
        <taxon>Bacteria</taxon>
        <taxon>Pseudomonadati</taxon>
        <taxon>Spirochaetota</taxon>
        <taxon>Spirochaetia</taxon>
        <taxon>Spirochaetales</taxon>
        <taxon>Spirochaetaceae</taxon>
        <taxon>Spirochaeta</taxon>
    </lineage>
</organism>
<dbReference type="eggNOG" id="COG5492">
    <property type="taxonomic scope" value="Bacteria"/>
</dbReference>
<sequence>MTTAGKLGLISTFGLFLMISCRTTPEPEPLPEPTQEPAPVQWQSLNLRQDSLVLSVGDSPQLAVDLVPESGELPDDPFELVNFTSDNDEVARVDGAGRVTALRPGTVQIHATLSGDGEQVTDEAQDAGEASLTDSVWVVVRDEIQFSNAEARFILIPDKQQDAEHTFWIMDTPVTHTLWQEVYRWAVQDRGDGRREDGGELYSIPSLGRRGNDGAQSKSGLHPVTRVSWRSAAVWMNALTEYYNAVTGSNRQLVYYVDSDEELPLRRATREERIRRDVFISQDNPHVVADADGFRLPRDHEWQSAATFPEGISSMREHAVYRDTSGGSTAEVASRAASLLGIYDLYGNVSEWVFDWHPGYVGDQRALRGGSWNSPGSELRPDSRDFARPYHEDGTHGLRPVRTERLIHPERINVTSESLDLTVGQSQQIEAEVLPRNASDRSLIWSSSNPEVASVTPDGVVRARAAGTTSIRIDAAGPHDVSRRVDVTVRIAVQGLSLQEYSAVLEPGQQLQLAAEIYPREATDTEVDWKSAHPDIVSVDSEGTVTAHSVGTTTITAVTRDGGLDTEFTAVVKLPVFLESGDEPDSTDADFSLVQVPAVQFPAGIDDDLTAEVDYEFWLADTEVTYALWARVRDWARESAGYTIPAAGRRGGYWPDRVATGPDHPVTEVDWVSAMAWMNALTEMYNQVNDADLVPVYYADPDFQQPLGRAANTADAARGGIHVRSRADGFRLPFAEEWELAARYKGADSSGGAMEFPENSGGFWTPGNYASGAVGSVDDHRATREVAVVPGVPGSTEAVRSRSPNPLWLWDMSGNISEWVLLADADGGSSYAPAHRGGSYFDNPSALRVSRVEAEQDENGLFGFTAGLRIARGAADTSPATRVVPDSEQEEPAPEPQPEAADPEQESEPESAQPAQEPQASMPESEPDPASESETVSGPAQPETDDGTIGTLVENYSDIDLELVSAGGFAIGTTEITYGQWRTVYNWAAENGYQIPDEGARHFSAESDDYPVTRVSWRSALVWTNALTEYLNEQYSSSLQPVYYVDADFRTPLRQASNTSRVDTTPGSVDAPHVHPDADGFRLPTAQEWLAAATWGGEQEDWISGADALLDDPQTAAELAVFGTAAPEPAGSRRPNSLGLYDMSGNVDEWVFDWHPAAVNRRRMRRGGSFRNTLTELSLGRAGSAGPGESYHSATGLRVVRSLH</sequence>
<feature type="domain" description="BIG2" evidence="2">
    <location>
        <begin position="41"/>
        <end position="124"/>
    </location>
</feature>
<dbReference type="HOGENOM" id="CLU_270395_0_0_12"/>
<feature type="compositionally biased region" description="Basic and acidic residues" evidence="1">
    <location>
        <begin position="379"/>
        <end position="397"/>
    </location>
</feature>
<keyword evidence="4" id="KW-1185">Reference proteome</keyword>
<dbReference type="KEGG" id="sfc:Spiaf_1759"/>
<dbReference type="GO" id="GO:0120147">
    <property type="term" value="F:formylglycine-generating oxidase activity"/>
    <property type="evidence" value="ECO:0007669"/>
    <property type="project" value="TreeGrafter"/>
</dbReference>
<accession>H9UJX3</accession>
<feature type="domain" description="BIG2" evidence="2">
    <location>
        <begin position="492"/>
        <end position="569"/>
    </location>
</feature>
<dbReference type="PATRIC" id="fig|889378.3.peg.1746"/>
<dbReference type="Pfam" id="PF03781">
    <property type="entry name" value="FGE-sulfatase"/>
    <property type="match status" value="3"/>
</dbReference>
<gene>
    <name evidence="3" type="ordered locus">Spiaf_1759</name>
</gene>
<evidence type="ECO:0000313" key="3">
    <source>
        <dbReference type="EMBL" id="AFG37816.1"/>
    </source>
</evidence>
<protein>
    <submittedName>
        <fullName evidence="3">Ig-like domain-containing surface protein</fullName>
    </submittedName>
</protein>
<dbReference type="AlphaFoldDB" id="H9UJX3"/>